<dbReference type="GO" id="GO:0030288">
    <property type="term" value="C:outer membrane-bounded periplasmic space"/>
    <property type="evidence" value="ECO:0007669"/>
    <property type="project" value="TreeGrafter"/>
</dbReference>
<proteinExistence type="predicted"/>
<dbReference type="GO" id="GO:0060003">
    <property type="term" value="P:copper ion export"/>
    <property type="evidence" value="ECO:0007669"/>
    <property type="project" value="TreeGrafter"/>
</dbReference>
<dbReference type="GO" id="GO:0046914">
    <property type="term" value="F:transition metal ion binding"/>
    <property type="evidence" value="ECO:0007669"/>
    <property type="project" value="TreeGrafter"/>
</dbReference>
<evidence type="ECO:0000256" key="1">
    <source>
        <dbReference type="ARBA" id="ARBA00022448"/>
    </source>
</evidence>
<comment type="caution">
    <text evidence="3">The sequence shown here is derived from an EMBL/GenBank/DDBJ whole genome shotgun (WGS) entry which is preliminary data.</text>
</comment>
<dbReference type="HOGENOM" id="CLU_823445_0_0_7"/>
<feature type="coiled-coil region" evidence="2">
    <location>
        <begin position="121"/>
        <end position="148"/>
    </location>
</feature>
<accession>H1FYI8</accession>
<keyword evidence="2" id="KW-0175">Coiled coil</keyword>
<dbReference type="EMBL" id="AFRZ01000001">
    <property type="protein sequence ID" value="EHP29614.1"/>
    <property type="molecule type" value="Genomic_DNA"/>
</dbReference>
<organism evidence="3 4">
    <name type="scientific">Sulfurimonas gotlandica (strain DSM 19862 / JCM 16533 / GD1)</name>
    <dbReference type="NCBI Taxonomy" id="929558"/>
    <lineage>
        <taxon>Bacteria</taxon>
        <taxon>Pseudomonadati</taxon>
        <taxon>Campylobacterota</taxon>
        <taxon>Epsilonproteobacteria</taxon>
        <taxon>Campylobacterales</taxon>
        <taxon>Sulfurimonadaceae</taxon>
        <taxon>Sulfurimonas</taxon>
    </lineage>
</organism>
<dbReference type="eggNOG" id="COG0845">
    <property type="taxonomic scope" value="Bacteria"/>
</dbReference>
<sequence length="365" mass="41122">MNKMFLLTITLTLTLFAVEIPTKHSVQRAFGKSVELNAQIVQLSNASQSVMSLVGGHIEEYYVRVGQSVIEGQKIVLIESIMLSNMTANFISQKKQLQAQEKNYQASKSLYEKGMTSMQELNSQSIKRDEAEAKLTSLKSQLDTLGINTETLKKASSNFILYAHSEGVVSEILQPLHSSIKEDTHIISVIKSQAFYLKSFLPLEYASKVKIGQKIVIKTNAKNIVSNVTQILPNVDEKTQRIVLLSSIDEITDNLYINAYTSSTLYFNSTKKYVAVEKSALSFFNNKWVVFVPKEEEKHKEHEGHDEHGEEKHEAEYEARVINIVTQDEEFAAVEGLELDEEYVSDKSYYVKSQLLKSSLGGHGH</sequence>
<dbReference type="SUPFAM" id="SSF111369">
    <property type="entry name" value="HlyD-like secretion proteins"/>
    <property type="match status" value="1"/>
</dbReference>
<evidence type="ECO:0000313" key="4">
    <source>
        <dbReference type="Proteomes" id="UP000006431"/>
    </source>
</evidence>
<dbReference type="OrthoDB" id="5446037at2"/>
<dbReference type="GO" id="GO:0015679">
    <property type="term" value="P:plasma membrane copper ion transport"/>
    <property type="evidence" value="ECO:0007669"/>
    <property type="project" value="TreeGrafter"/>
</dbReference>
<dbReference type="Gene3D" id="2.40.50.100">
    <property type="match status" value="1"/>
</dbReference>
<gene>
    <name evidence="3" type="ORF">SMGD1_1090</name>
</gene>
<dbReference type="PANTHER" id="PTHR30097:SF4">
    <property type="entry name" value="SLR6042 PROTEIN"/>
    <property type="match status" value="1"/>
</dbReference>
<accession>B6BGI6</accession>
<keyword evidence="4" id="KW-1185">Reference proteome</keyword>
<dbReference type="RefSeq" id="WP_008336448.1">
    <property type="nucleotide sequence ID" value="NZ_AFRZ01000001.1"/>
</dbReference>
<dbReference type="Gene3D" id="1.10.287.470">
    <property type="entry name" value="Helix hairpin bin"/>
    <property type="match status" value="1"/>
</dbReference>
<dbReference type="Gene3D" id="2.40.30.170">
    <property type="match status" value="1"/>
</dbReference>
<dbReference type="Proteomes" id="UP000006431">
    <property type="component" value="Unassembled WGS sequence"/>
</dbReference>
<keyword evidence="1" id="KW-0813">Transport</keyword>
<dbReference type="PATRIC" id="fig|929558.5.peg.1084"/>
<dbReference type="InterPro" id="IPR051909">
    <property type="entry name" value="MFP_Cation_Efflux"/>
</dbReference>
<protein>
    <submittedName>
        <fullName evidence="3">Secretion protein, HlyD family</fullName>
    </submittedName>
</protein>
<evidence type="ECO:0000313" key="3">
    <source>
        <dbReference type="EMBL" id="EHP29614.1"/>
    </source>
</evidence>
<dbReference type="AlphaFoldDB" id="B6BGI6"/>
<dbReference type="PANTHER" id="PTHR30097">
    <property type="entry name" value="CATION EFFLUX SYSTEM PROTEIN CUSB"/>
    <property type="match status" value="1"/>
</dbReference>
<dbReference type="STRING" id="929558.SMGD1_1090"/>
<name>B6BGI6_SULGG</name>
<evidence type="ECO:0000256" key="2">
    <source>
        <dbReference type="SAM" id="Coils"/>
    </source>
</evidence>
<reference evidence="3 4" key="1">
    <citation type="journal article" date="2012" name="Proc. Natl. Acad. Sci. U.S.A.">
        <title>Genome and physiology of a model Epsilonproteobacterium responsible for sulfide detoxification in marine oxygen depletion zones.</title>
        <authorList>
            <person name="Grote J."/>
            <person name="Schott T."/>
            <person name="Bruckner C.G."/>
            <person name="Glockner F.O."/>
            <person name="Jost G."/>
            <person name="Teeling H."/>
            <person name="Labrenz M."/>
            <person name="Jurgens K."/>
        </authorList>
    </citation>
    <scope>NUCLEOTIDE SEQUENCE [LARGE SCALE GENOMIC DNA]</scope>
    <source>
        <strain evidence="3 4">GD1</strain>
    </source>
</reference>